<evidence type="ECO:0000313" key="12">
    <source>
        <dbReference type="EMBL" id="KAK1319127.1"/>
    </source>
</evidence>
<comment type="caution">
    <text evidence="12">The sequence shown here is derived from an EMBL/GenBank/DDBJ whole genome shotgun (WGS) entry which is preliminary data.</text>
</comment>
<feature type="binding site" description="axial binding residue" evidence="10">
    <location>
        <position position="419"/>
    </location>
    <ligand>
        <name>heme</name>
        <dbReference type="ChEBI" id="CHEBI:30413"/>
    </ligand>
    <ligandPart>
        <name>Fe</name>
        <dbReference type="ChEBI" id="CHEBI:18248"/>
    </ligandPart>
</feature>
<keyword evidence="7 10" id="KW-0408">Iron</keyword>
<dbReference type="PRINTS" id="PR00463">
    <property type="entry name" value="EP450I"/>
</dbReference>
<dbReference type="GO" id="GO:0005506">
    <property type="term" value="F:iron ion binding"/>
    <property type="evidence" value="ECO:0007669"/>
    <property type="project" value="InterPro"/>
</dbReference>
<dbReference type="GO" id="GO:0004497">
    <property type="term" value="F:monooxygenase activity"/>
    <property type="evidence" value="ECO:0007669"/>
    <property type="project" value="UniProtKB-KW"/>
</dbReference>
<evidence type="ECO:0000256" key="11">
    <source>
        <dbReference type="RuleBase" id="RU000461"/>
    </source>
</evidence>
<comment type="cofactor">
    <cofactor evidence="1 10">
        <name>heme</name>
        <dbReference type="ChEBI" id="CHEBI:30413"/>
    </cofactor>
</comment>
<keyword evidence="8 11" id="KW-0503">Monooxygenase</keyword>
<evidence type="ECO:0000256" key="8">
    <source>
        <dbReference type="ARBA" id="ARBA00023033"/>
    </source>
</evidence>
<dbReference type="Proteomes" id="UP001180020">
    <property type="component" value="Unassembled WGS sequence"/>
</dbReference>
<dbReference type="GO" id="GO:0020037">
    <property type="term" value="F:heme binding"/>
    <property type="evidence" value="ECO:0007669"/>
    <property type="project" value="InterPro"/>
</dbReference>
<evidence type="ECO:0000256" key="5">
    <source>
        <dbReference type="ARBA" id="ARBA00022723"/>
    </source>
</evidence>
<dbReference type="GO" id="GO:0016705">
    <property type="term" value="F:oxidoreductase activity, acting on paired donors, with incorporation or reduction of molecular oxygen"/>
    <property type="evidence" value="ECO:0007669"/>
    <property type="project" value="InterPro"/>
</dbReference>
<evidence type="ECO:0000313" key="13">
    <source>
        <dbReference type="Proteomes" id="UP001180020"/>
    </source>
</evidence>
<keyword evidence="6 11" id="KW-0560">Oxidoreductase</keyword>
<accession>A0AAV9F0F9</accession>
<evidence type="ECO:0000256" key="10">
    <source>
        <dbReference type="PIRSR" id="PIRSR602401-1"/>
    </source>
</evidence>
<dbReference type="CDD" id="cd11072">
    <property type="entry name" value="CYP71-like"/>
    <property type="match status" value="1"/>
</dbReference>
<dbReference type="InterPro" id="IPR036396">
    <property type="entry name" value="Cyt_P450_sf"/>
</dbReference>
<dbReference type="FunFam" id="1.10.630.10:FF:000011">
    <property type="entry name" value="Cytochrome P450 83B1"/>
    <property type="match status" value="1"/>
</dbReference>
<dbReference type="InterPro" id="IPR002401">
    <property type="entry name" value="Cyt_P450_E_grp-I"/>
</dbReference>
<sequence length="480" mass="53396">MKRRLRPSLPPGPRGLPLLGNLHMMGNLPHRALQKLAAVHGPIMHLRLGLTDAVVITSPEAARLILRTHDEIFASRPPLEGARHFSYGGRDVASAEYGPHWRAARKFSTLHLLGHHKVESFKSVREEELRALVLYLRGARGGKVDVSEALCTLNAGAMCRTVFGRRYMEGEEGGFGEVVREVSEVMATFNLGDFIPFIGALDLQACIGLRRRMRSSKARLDAFLDRIIEDHLETTDEALKKDFMGTMLSLMGTEPPETTTTTEFPIDRTIVAAISLNMLVGMMDTSTIVAEWAMTELLRHPHVMKAAQEELARVVGLDRVVTESDLPNLPYLKMVLKESLRLHPAAPFLAHSSTEECVIGGYRIPAKSFVIVNVWAIGRDPEVWPDPERFDPERFASGDVDVRGQDFGLLPFGSGRRGCPGMQMAMTWFGLVMAQLLHCFEWELPEGVEARGLDMTEKFGLAVPRASHLWAVPTYRLSCA</sequence>
<dbReference type="PROSITE" id="PS00086">
    <property type="entry name" value="CYTOCHROME_P450"/>
    <property type="match status" value="1"/>
</dbReference>
<evidence type="ECO:0000256" key="7">
    <source>
        <dbReference type="ARBA" id="ARBA00023004"/>
    </source>
</evidence>
<evidence type="ECO:0000256" key="6">
    <source>
        <dbReference type="ARBA" id="ARBA00023002"/>
    </source>
</evidence>
<keyword evidence="13" id="KW-1185">Reference proteome</keyword>
<comment type="similarity">
    <text evidence="3 11">Belongs to the cytochrome P450 family.</text>
</comment>
<dbReference type="PANTHER" id="PTHR47943">
    <property type="entry name" value="CYTOCHROME P450 93A3-LIKE"/>
    <property type="match status" value="1"/>
</dbReference>
<evidence type="ECO:0000256" key="3">
    <source>
        <dbReference type="ARBA" id="ARBA00010617"/>
    </source>
</evidence>
<protein>
    <submittedName>
        <fullName evidence="12">Cytochrome P450 84A1</fullName>
    </submittedName>
</protein>
<gene>
    <name evidence="12" type="primary">CYP84A1</name>
    <name evidence="12" type="ORF">QJS10_CPB04g01712</name>
</gene>
<dbReference type="Gene3D" id="1.10.630.10">
    <property type="entry name" value="Cytochrome P450"/>
    <property type="match status" value="1"/>
</dbReference>
<keyword evidence="5 10" id="KW-0479">Metal-binding</keyword>
<dbReference type="AlphaFoldDB" id="A0AAV9F0F9"/>
<dbReference type="InterPro" id="IPR017972">
    <property type="entry name" value="Cyt_P450_CS"/>
</dbReference>
<name>A0AAV9F0F9_ACOCL</name>
<comment type="subcellular location">
    <subcellularLocation>
        <location evidence="2">Membrane</location>
    </subcellularLocation>
</comment>
<evidence type="ECO:0000256" key="9">
    <source>
        <dbReference type="ARBA" id="ARBA00023136"/>
    </source>
</evidence>
<dbReference type="PRINTS" id="PR00385">
    <property type="entry name" value="P450"/>
</dbReference>
<proteinExistence type="inferred from homology"/>
<dbReference type="PANTHER" id="PTHR47943:SF2">
    <property type="entry name" value="CYTOCHROME P450"/>
    <property type="match status" value="1"/>
</dbReference>
<evidence type="ECO:0000256" key="2">
    <source>
        <dbReference type="ARBA" id="ARBA00004370"/>
    </source>
</evidence>
<dbReference type="EMBL" id="JAUJYO010000004">
    <property type="protein sequence ID" value="KAK1319127.1"/>
    <property type="molecule type" value="Genomic_DNA"/>
</dbReference>
<evidence type="ECO:0000256" key="4">
    <source>
        <dbReference type="ARBA" id="ARBA00022617"/>
    </source>
</evidence>
<keyword evidence="9" id="KW-0472">Membrane</keyword>
<dbReference type="SUPFAM" id="SSF48264">
    <property type="entry name" value="Cytochrome P450"/>
    <property type="match status" value="1"/>
</dbReference>
<reference evidence="12" key="2">
    <citation type="submission" date="2023-06" db="EMBL/GenBank/DDBJ databases">
        <authorList>
            <person name="Ma L."/>
            <person name="Liu K.-W."/>
            <person name="Li Z."/>
            <person name="Hsiao Y.-Y."/>
            <person name="Qi Y."/>
            <person name="Fu T."/>
            <person name="Tang G."/>
            <person name="Zhang D."/>
            <person name="Sun W.-H."/>
            <person name="Liu D.-K."/>
            <person name="Li Y."/>
            <person name="Chen G.-Z."/>
            <person name="Liu X.-D."/>
            <person name="Liao X.-Y."/>
            <person name="Jiang Y.-T."/>
            <person name="Yu X."/>
            <person name="Hao Y."/>
            <person name="Huang J."/>
            <person name="Zhao X.-W."/>
            <person name="Ke S."/>
            <person name="Chen Y.-Y."/>
            <person name="Wu W.-L."/>
            <person name="Hsu J.-L."/>
            <person name="Lin Y.-F."/>
            <person name="Huang M.-D."/>
            <person name="Li C.-Y."/>
            <person name="Huang L."/>
            <person name="Wang Z.-W."/>
            <person name="Zhao X."/>
            <person name="Zhong W.-Y."/>
            <person name="Peng D.-H."/>
            <person name="Ahmad S."/>
            <person name="Lan S."/>
            <person name="Zhang J.-S."/>
            <person name="Tsai W.-C."/>
            <person name="Van De Peer Y."/>
            <person name="Liu Z.-J."/>
        </authorList>
    </citation>
    <scope>NUCLEOTIDE SEQUENCE</scope>
    <source>
        <strain evidence="12">CP</strain>
        <tissue evidence="12">Leaves</tissue>
    </source>
</reference>
<dbReference type="Pfam" id="PF00067">
    <property type="entry name" value="p450"/>
    <property type="match status" value="1"/>
</dbReference>
<evidence type="ECO:0000256" key="1">
    <source>
        <dbReference type="ARBA" id="ARBA00001971"/>
    </source>
</evidence>
<keyword evidence="4 10" id="KW-0349">Heme</keyword>
<dbReference type="GO" id="GO:0016020">
    <property type="term" value="C:membrane"/>
    <property type="evidence" value="ECO:0007669"/>
    <property type="project" value="UniProtKB-SubCell"/>
</dbReference>
<dbReference type="InterPro" id="IPR001128">
    <property type="entry name" value="Cyt_P450"/>
</dbReference>
<organism evidence="12 13">
    <name type="scientific">Acorus calamus</name>
    <name type="common">Sweet flag</name>
    <dbReference type="NCBI Taxonomy" id="4465"/>
    <lineage>
        <taxon>Eukaryota</taxon>
        <taxon>Viridiplantae</taxon>
        <taxon>Streptophyta</taxon>
        <taxon>Embryophyta</taxon>
        <taxon>Tracheophyta</taxon>
        <taxon>Spermatophyta</taxon>
        <taxon>Magnoliopsida</taxon>
        <taxon>Liliopsida</taxon>
        <taxon>Acoraceae</taxon>
        <taxon>Acorus</taxon>
    </lineage>
</organism>
<reference evidence="12" key="1">
    <citation type="journal article" date="2023" name="Nat. Commun.">
        <title>Diploid and tetraploid genomes of Acorus and the evolution of monocots.</title>
        <authorList>
            <person name="Ma L."/>
            <person name="Liu K.W."/>
            <person name="Li Z."/>
            <person name="Hsiao Y.Y."/>
            <person name="Qi Y."/>
            <person name="Fu T."/>
            <person name="Tang G.D."/>
            <person name="Zhang D."/>
            <person name="Sun W.H."/>
            <person name="Liu D.K."/>
            <person name="Li Y."/>
            <person name="Chen G.Z."/>
            <person name="Liu X.D."/>
            <person name="Liao X.Y."/>
            <person name="Jiang Y.T."/>
            <person name="Yu X."/>
            <person name="Hao Y."/>
            <person name="Huang J."/>
            <person name="Zhao X.W."/>
            <person name="Ke S."/>
            <person name="Chen Y.Y."/>
            <person name="Wu W.L."/>
            <person name="Hsu J.L."/>
            <person name="Lin Y.F."/>
            <person name="Huang M.D."/>
            <person name="Li C.Y."/>
            <person name="Huang L."/>
            <person name="Wang Z.W."/>
            <person name="Zhao X."/>
            <person name="Zhong W.Y."/>
            <person name="Peng D.H."/>
            <person name="Ahmad S."/>
            <person name="Lan S."/>
            <person name="Zhang J.S."/>
            <person name="Tsai W.C."/>
            <person name="Van de Peer Y."/>
            <person name="Liu Z.J."/>
        </authorList>
    </citation>
    <scope>NUCLEOTIDE SEQUENCE</scope>
    <source>
        <strain evidence="12">CP</strain>
    </source>
</reference>